<feature type="domain" description="3'-5' exonuclease" evidence="3">
    <location>
        <begin position="22"/>
        <end position="191"/>
    </location>
</feature>
<name>A0A2U1LYZ6_ARTAN</name>
<dbReference type="Pfam" id="PF01612">
    <property type="entry name" value="DNA_pol_A_exo1"/>
    <property type="match status" value="1"/>
</dbReference>
<keyword evidence="5" id="KW-1185">Reference proteome</keyword>
<accession>A0A2U1LYZ6</accession>
<proteinExistence type="predicted"/>
<dbReference type="InterPro" id="IPR002562">
    <property type="entry name" value="3'-5'_exonuclease_dom"/>
</dbReference>
<evidence type="ECO:0000256" key="1">
    <source>
        <dbReference type="ARBA" id="ARBA00022722"/>
    </source>
</evidence>
<sequence length="191" mass="21783">MAFRSNIPSVTFDSTSSKYRGIKIIETTVTDKASITEEWGSMLNGDHTFLRSMSNKSATLQLCTDTKCLILQLFYMDEIPQSLKNFLLNPIFTFVGVEVEDDILKLKNEYGLDCSKSADIRSAAMKKWPGRFRRPGLKDLAMDVLGLHMKKPKHVCMSNWEARLLNENQIEYACIDAYASYKIAHKILLED</sequence>
<dbReference type="InterPro" id="IPR012337">
    <property type="entry name" value="RNaseH-like_sf"/>
</dbReference>
<dbReference type="PANTHER" id="PTHR13620">
    <property type="entry name" value="3-5 EXONUCLEASE"/>
    <property type="match status" value="1"/>
</dbReference>
<dbReference type="Gene3D" id="3.30.420.10">
    <property type="entry name" value="Ribonuclease H-like superfamily/Ribonuclease H"/>
    <property type="match status" value="1"/>
</dbReference>
<evidence type="ECO:0000259" key="3">
    <source>
        <dbReference type="SMART" id="SM00474"/>
    </source>
</evidence>
<protein>
    <submittedName>
        <fullName evidence="4">3'-5' exonuclease domain-containing protein</fullName>
    </submittedName>
</protein>
<reference evidence="4 5" key="1">
    <citation type="journal article" date="2018" name="Mol. Plant">
        <title>The genome of Artemisia annua provides insight into the evolution of Asteraceae family and artemisinin biosynthesis.</title>
        <authorList>
            <person name="Shen Q."/>
            <person name="Zhang L."/>
            <person name="Liao Z."/>
            <person name="Wang S."/>
            <person name="Yan T."/>
            <person name="Shi P."/>
            <person name="Liu M."/>
            <person name="Fu X."/>
            <person name="Pan Q."/>
            <person name="Wang Y."/>
            <person name="Lv Z."/>
            <person name="Lu X."/>
            <person name="Zhang F."/>
            <person name="Jiang W."/>
            <person name="Ma Y."/>
            <person name="Chen M."/>
            <person name="Hao X."/>
            <person name="Li L."/>
            <person name="Tang Y."/>
            <person name="Lv G."/>
            <person name="Zhou Y."/>
            <person name="Sun X."/>
            <person name="Brodelius P.E."/>
            <person name="Rose J.K.C."/>
            <person name="Tang K."/>
        </authorList>
    </citation>
    <scope>NUCLEOTIDE SEQUENCE [LARGE SCALE GENOMIC DNA]</scope>
    <source>
        <strain evidence="5">cv. Huhao1</strain>
        <tissue evidence="4">Leaf</tissue>
    </source>
</reference>
<keyword evidence="4" id="KW-0269">Exonuclease</keyword>
<dbReference type="Proteomes" id="UP000245207">
    <property type="component" value="Unassembled WGS sequence"/>
</dbReference>
<dbReference type="GO" id="GO:0003676">
    <property type="term" value="F:nucleic acid binding"/>
    <property type="evidence" value="ECO:0007669"/>
    <property type="project" value="InterPro"/>
</dbReference>
<dbReference type="GO" id="GO:0006139">
    <property type="term" value="P:nucleobase-containing compound metabolic process"/>
    <property type="evidence" value="ECO:0007669"/>
    <property type="project" value="InterPro"/>
</dbReference>
<dbReference type="EMBL" id="PKPP01007141">
    <property type="protein sequence ID" value="PWA54236.1"/>
    <property type="molecule type" value="Genomic_DNA"/>
</dbReference>
<organism evidence="4 5">
    <name type="scientific">Artemisia annua</name>
    <name type="common">Sweet wormwood</name>
    <dbReference type="NCBI Taxonomy" id="35608"/>
    <lineage>
        <taxon>Eukaryota</taxon>
        <taxon>Viridiplantae</taxon>
        <taxon>Streptophyta</taxon>
        <taxon>Embryophyta</taxon>
        <taxon>Tracheophyta</taxon>
        <taxon>Spermatophyta</taxon>
        <taxon>Magnoliopsida</taxon>
        <taxon>eudicotyledons</taxon>
        <taxon>Gunneridae</taxon>
        <taxon>Pentapetalae</taxon>
        <taxon>asterids</taxon>
        <taxon>campanulids</taxon>
        <taxon>Asterales</taxon>
        <taxon>Asteraceae</taxon>
        <taxon>Asteroideae</taxon>
        <taxon>Anthemideae</taxon>
        <taxon>Artemisiinae</taxon>
        <taxon>Artemisia</taxon>
    </lineage>
</organism>
<dbReference type="OrthoDB" id="446462at2759"/>
<dbReference type="GO" id="GO:0005737">
    <property type="term" value="C:cytoplasm"/>
    <property type="evidence" value="ECO:0007669"/>
    <property type="project" value="TreeGrafter"/>
</dbReference>
<evidence type="ECO:0000313" key="5">
    <source>
        <dbReference type="Proteomes" id="UP000245207"/>
    </source>
</evidence>
<dbReference type="PANTHER" id="PTHR13620:SF121">
    <property type="entry name" value="EMB|CAB82946.1-RELATED"/>
    <property type="match status" value="1"/>
</dbReference>
<dbReference type="GO" id="GO:0008408">
    <property type="term" value="F:3'-5' exonuclease activity"/>
    <property type="evidence" value="ECO:0007669"/>
    <property type="project" value="InterPro"/>
</dbReference>
<evidence type="ECO:0000313" key="4">
    <source>
        <dbReference type="EMBL" id="PWA54236.1"/>
    </source>
</evidence>
<keyword evidence="2" id="KW-0378">Hydrolase</keyword>
<dbReference type="InterPro" id="IPR036397">
    <property type="entry name" value="RNaseH_sf"/>
</dbReference>
<dbReference type="CDD" id="cd06141">
    <property type="entry name" value="WRN_exo"/>
    <property type="match status" value="1"/>
</dbReference>
<dbReference type="AlphaFoldDB" id="A0A2U1LYZ6"/>
<comment type="caution">
    <text evidence="4">The sequence shown here is derived from an EMBL/GenBank/DDBJ whole genome shotgun (WGS) entry which is preliminary data.</text>
</comment>
<dbReference type="InterPro" id="IPR051132">
    <property type="entry name" value="3-5_Exonuclease_domain"/>
</dbReference>
<dbReference type="GO" id="GO:0005634">
    <property type="term" value="C:nucleus"/>
    <property type="evidence" value="ECO:0007669"/>
    <property type="project" value="TreeGrafter"/>
</dbReference>
<gene>
    <name evidence="4" type="ORF">CTI12_AA431150</name>
</gene>
<dbReference type="SUPFAM" id="SSF53098">
    <property type="entry name" value="Ribonuclease H-like"/>
    <property type="match status" value="1"/>
</dbReference>
<evidence type="ECO:0000256" key="2">
    <source>
        <dbReference type="ARBA" id="ARBA00022801"/>
    </source>
</evidence>
<keyword evidence="1" id="KW-0540">Nuclease</keyword>
<dbReference type="SMART" id="SM00474">
    <property type="entry name" value="35EXOc"/>
    <property type="match status" value="1"/>
</dbReference>
<dbReference type="STRING" id="35608.A0A2U1LYZ6"/>